<feature type="domain" description="KIF21A/B second helical" evidence="5">
    <location>
        <begin position="7"/>
        <end position="77"/>
    </location>
</feature>
<reference evidence="6" key="1">
    <citation type="submission" date="2021-02" db="EMBL/GenBank/DDBJ databases">
        <authorList>
            <person name="Dougan E. K."/>
            <person name="Rhodes N."/>
            <person name="Thang M."/>
            <person name="Chan C."/>
        </authorList>
    </citation>
    <scope>NUCLEOTIDE SEQUENCE</scope>
</reference>
<feature type="non-terminal residue" evidence="6">
    <location>
        <position position="112"/>
    </location>
</feature>
<sequence length="112" mass="12591">VRVANDQLTRALAEREQKIQQLEDMLLERERLQKLGDEGADGLQEVEDCIQSLDAQLEYESESLIESQTDILRLTSIDRELGLGTTTEMPGPTAAPDLQQDHREFKGSCTSM</sequence>
<gene>
    <name evidence="6" type="ORF">PGLA2088_LOCUS14439</name>
</gene>
<keyword evidence="1" id="KW-0963">Cytoplasm</keyword>
<dbReference type="InterPro" id="IPR056532">
    <property type="entry name" value="KIF21A/B_hel_2"/>
</dbReference>
<name>A0A813IYE1_POLGL</name>
<dbReference type="GO" id="GO:0005874">
    <property type="term" value="C:microtubule"/>
    <property type="evidence" value="ECO:0007669"/>
    <property type="project" value="UniProtKB-KW"/>
</dbReference>
<evidence type="ECO:0000259" key="5">
    <source>
        <dbReference type="Pfam" id="PF23203"/>
    </source>
</evidence>
<evidence type="ECO:0000313" key="7">
    <source>
        <dbReference type="Proteomes" id="UP000626109"/>
    </source>
</evidence>
<accession>A0A813IYE1</accession>
<protein>
    <recommendedName>
        <fullName evidence="5">KIF21A/B second helical domain-containing protein</fullName>
    </recommendedName>
</protein>
<evidence type="ECO:0000256" key="3">
    <source>
        <dbReference type="ARBA" id="ARBA00023054"/>
    </source>
</evidence>
<evidence type="ECO:0000256" key="1">
    <source>
        <dbReference type="ARBA" id="ARBA00022490"/>
    </source>
</evidence>
<keyword evidence="3 4" id="KW-0175">Coiled coil</keyword>
<evidence type="ECO:0000256" key="4">
    <source>
        <dbReference type="SAM" id="Coils"/>
    </source>
</evidence>
<dbReference type="EMBL" id="CAJNNW010017624">
    <property type="protein sequence ID" value="CAE8661258.1"/>
    <property type="molecule type" value="Genomic_DNA"/>
</dbReference>
<dbReference type="Proteomes" id="UP000626109">
    <property type="component" value="Unassembled WGS sequence"/>
</dbReference>
<comment type="caution">
    <text evidence="6">The sequence shown here is derived from an EMBL/GenBank/DDBJ whole genome shotgun (WGS) entry which is preliminary data.</text>
</comment>
<dbReference type="AlphaFoldDB" id="A0A813IYE1"/>
<feature type="non-terminal residue" evidence="6">
    <location>
        <position position="1"/>
    </location>
</feature>
<organism evidence="6 7">
    <name type="scientific">Polarella glacialis</name>
    <name type="common">Dinoflagellate</name>
    <dbReference type="NCBI Taxonomy" id="89957"/>
    <lineage>
        <taxon>Eukaryota</taxon>
        <taxon>Sar</taxon>
        <taxon>Alveolata</taxon>
        <taxon>Dinophyceae</taxon>
        <taxon>Suessiales</taxon>
        <taxon>Suessiaceae</taxon>
        <taxon>Polarella</taxon>
    </lineage>
</organism>
<evidence type="ECO:0000313" key="6">
    <source>
        <dbReference type="EMBL" id="CAE8661258.1"/>
    </source>
</evidence>
<proteinExistence type="predicted"/>
<evidence type="ECO:0000256" key="2">
    <source>
        <dbReference type="ARBA" id="ARBA00022701"/>
    </source>
</evidence>
<keyword evidence="2" id="KW-0493">Microtubule</keyword>
<feature type="coiled-coil region" evidence="4">
    <location>
        <begin position="5"/>
        <end position="35"/>
    </location>
</feature>
<dbReference type="Pfam" id="PF23203">
    <property type="entry name" value="KIF21A"/>
    <property type="match status" value="1"/>
</dbReference>